<feature type="region of interest" description="Disordered" evidence="1">
    <location>
        <begin position="23"/>
        <end position="121"/>
    </location>
</feature>
<feature type="region of interest" description="Disordered" evidence="1">
    <location>
        <begin position="168"/>
        <end position="190"/>
    </location>
</feature>
<organism evidence="3 4">
    <name type="scientific">Mycena rosella</name>
    <name type="common">Pink bonnet</name>
    <name type="synonym">Agaricus rosellus</name>
    <dbReference type="NCBI Taxonomy" id="1033263"/>
    <lineage>
        <taxon>Eukaryota</taxon>
        <taxon>Fungi</taxon>
        <taxon>Dikarya</taxon>
        <taxon>Basidiomycota</taxon>
        <taxon>Agaricomycotina</taxon>
        <taxon>Agaricomycetes</taxon>
        <taxon>Agaricomycetidae</taxon>
        <taxon>Agaricales</taxon>
        <taxon>Marasmiineae</taxon>
        <taxon>Mycenaceae</taxon>
        <taxon>Mycena</taxon>
    </lineage>
</organism>
<protein>
    <submittedName>
        <fullName evidence="3">Uncharacterized protein</fullName>
    </submittedName>
</protein>
<keyword evidence="4" id="KW-1185">Reference proteome</keyword>
<evidence type="ECO:0000313" key="3">
    <source>
        <dbReference type="EMBL" id="KAJ7670457.1"/>
    </source>
</evidence>
<comment type="caution">
    <text evidence="3">The sequence shown here is derived from an EMBL/GenBank/DDBJ whole genome shotgun (WGS) entry which is preliminary data.</text>
</comment>
<dbReference type="AlphaFoldDB" id="A0AAD7CZ63"/>
<dbReference type="Proteomes" id="UP001221757">
    <property type="component" value="Unassembled WGS sequence"/>
</dbReference>
<reference evidence="3" key="1">
    <citation type="submission" date="2023-03" db="EMBL/GenBank/DDBJ databases">
        <title>Massive genome expansion in bonnet fungi (Mycena s.s.) driven by repeated elements and novel gene families across ecological guilds.</title>
        <authorList>
            <consortium name="Lawrence Berkeley National Laboratory"/>
            <person name="Harder C.B."/>
            <person name="Miyauchi S."/>
            <person name="Viragh M."/>
            <person name="Kuo A."/>
            <person name="Thoen E."/>
            <person name="Andreopoulos B."/>
            <person name="Lu D."/>
            <person name="Skrede I."/>
            <person name="Drula E."/>
            <person name="Henrissat B."/>
            <person name="Morin E."/>
            <person name="Kohler A."/>
            <person name="Barry K."/>
            <person name="LaButti K."/>
            <person name="Morin E."/>
            <person name="Salamov A."/>
            <person name="Lipzen A."/>
            <person name="Mereny Z."/>
            <person name="Hegedus B."/>
            <person name="Baldrian P."/>
            <person name="Stursova M."/>
            <person name="Weitz H."/>
            <person name="Taylor A."/>
            <person name="Grigoriev I.V."/>
            <person name="Nagy L.G."/>
            <person name="Martin F."/>
            <person name="Kauserud H."/>
        </authorList>
    </citation>
    <scope>NUCLEOTIDE SEQUENCE</scope>
    <source>
        <strain evidence="3">CBHHK067</strain>
    </source>
</reference>
<name>A0AAD7CZ63_MYCRO</name>
<keyword evidence="2" id="KW-0732">Signal</keyword>
<feature type="compositionally biased region" description="Basic and acidic residues" evidence="1">
    <location>
        <begin position="70"/>
        <end position="84"/>
    </location>
</feature>
<evidence type="ECO:0000256" key="2">
    <source>
        <dbReference type="SAM" id="SignalP"/>
    </source>
</evidence>
<proteinExistence type="predicted"/>
<feature type="compositionally biased region" description="Basic and acidic residues" evidence="1">
    <location>
        <begin position="31"/>
        <end position="45"/>
    </location>
</feature>
<feature type="chain" id="PRO_5042258058" evidence="2">
    <location>
        <begin position="23"/>
        <end position="190"/>
    </location>
</feature>
<gene>
    <name evidence="3" type="ORF">B0H17DRAFT_1209326</name>
</gene>
<dbReference type="PROSITE" id="PS51257">
    <property type="entry name" value="PROKAR_LIPOPROTEIN"/>
    <property type="match status" value="1"/>
</dbReference>
<evidence type="ECO:0000313" key="4">
    <source>
        <dbReference type="Proteomes" id="UP001221757"/>
    </source>
</evidence>
<accession>A0AAD7CZ63</accession>
<feature type="signal peptide" evidence="2">
    <location>
        <begin position="1"/>
        <end position="22"/>
    </location>
</feature>
<feature type="compositionally biased region" description="Basic residues" evidence="1">
    <location>
        <begin position="181"/>
        <end position="190"/>
    </location>
</feature>
<evidence type="ECO:0000256" key="1">
    <source>
        <dbReference type="SAM" id="MobiDB-lite"/>
    </source>
</evidence>
<dbReference type="EMBL" id="JARKIE010000180">
    <property type="protein sequence ID" value="KAJ7670457.1"/>
    <property type="molecule type" value="Genomic_DNA"/>
</dbReference>
<sequence length="190" mass="21795">MRLNLALLFLFVLLILMEPLAPGPSSSSLACRRDRSVRDARHDAMRSPYASPRRRRLEGGPNSATAVSSLDRERSGIRDAERQRQISLQETPSQRHRRVPRQHEEEENRVASPTPGFQRLAPHAYGMNAKQLPRLQQLLQAHRRLLLLPVAQVQDLLLSWHVETVNDNNDKRQPLCTSPHPPKRKPRDPQ</sequence>